<reference evidence="11" key="1">
    <citation type="journal article" date="2014" name="Science">
        <title>Ancient hybridizations among the ancestral genomes of bread wheat.</title>
        <authorList>
            <consortium name="International Wheat Genome Sequencing Consortium,"/>
            <person name="Marcussen T."/>
            <person name="Sandve S.R."/>
            <person name="Heier L."/>
            <person name="Spannagl M."/>
            <person name="Pfeifer M."/>
            <person name="Jakobsen K.S."/>
            <person name="Wulff B.B."/>
            <person name="Steuernagel B."/>
            <person name="Mayer K.F."/>
            <person name="Olsen O.A."/>
        </authorList>
    </citation>
    <scope>NUCLEOTIDE SEQUENCE [LARGE SCALE GENOMIC DNA]</scope>
    <source>
        <strain evidence="11">cv. AL8/78</strain>
    </source>
</reference>
<keyword evidence="3" id="KW-0050">Antiport</keyword>
<dbReference type="GO" id="GO:0012505">
    <property type="term" value="C:endomembrane system"/>
    <property type="evidence" value="ECO:0007669"/>
    <property type="project" value="UniProtKB-SubCell"/>
</dbReference>
<dbReference type="InterPro" id="IPR004713">
    <property type="entry name" value="CaH_exchang"/>
</dbReference>
<organism evidence="10 11">
    <name type="scientific">Aegilops tauschii subsp. strangulata</name>
    <name type="common">Goatgrass</name>
    <dbReference type="NCBI Taxonomy" id="200361"/>
    <lineage>
        <taxon>Eukaryota</taxon>
        <taxon>Viridiplantae</taxon>
        <taxon>Streptophyta</taxon>
        <taxon>Embryophyta</taxon>
        <taxon>Tracheophyta</taxon>
        <taxon>Spermatophyta</taxon>
        <taxon>Magnoliopsida</taxon>
        <taxon>Liliopsida</taxon>
        <taxon>Poales</taxon>
        <taxon>Poaceae</taxon>
        <taxon>BOP clade</taxon>
        <taxon>Pooideae</taxon>
        <taxon>Triticodae</taxon>
        <taxon>Triticeae</taxon>
        <taxon>Triticinae</taxon>
        <taxon>Aegilops</taxon>
    </lineage>
</organism>
<evidence type="ECO:0000256" key="1">
    <source>
        <dbReference type="ARBA" id="ARBA00004127"/>
    </source>
</evidence>
<dbReference type="InterPro" id="IPR044880">
    <property type="entry name" value="NCX_ion-bd_dom_sf"/>
</dbReference>
<evidence type="ECO:0000256" key="2">
    <source>
        <dbReference type="ARBA" id="ARBA00022448"/>
    </source>
</evidence>
<comment type="subcellular location">
    <subcellularLocation>
        <location evidence="1">Endomembrane system</location>
        <topology evidence="1">Multi-pass membrane protein</topology>
    </subcellularLocation>
</comment>
<reference evidence="10" key="3">
    <citation type="journal article" date="2017" name="Nature">
        <title>Genome sequence of the progenitor of the wheat D genome Aegilops tauschii.</title>
        <authorList>
            <person name="Luo M.C."/>
            <person name="Gu Y.Q."/>
            <person name="Puiu D."/>
            <person name="Wang H."/>
            <person name="Twardziok S.O."/>
            <person name="Deal K.R."/>
            <person name="Huo N."/>
            <person name="Zhu T."/>
            <person name="Wang L."/>
            <person name="Wang Y."/>
            <person name="McGuire P.E."/>
            <person name="Liu S."/>
            <person name="Long H."/>
            <person name="Ramasamy R.K."/>
            <person name="Rodriguez J.C."/>
            <person name="Van S.L."/>
            <person name="Yuan L."/>
            <person name="Wang Z."/>
            <person name="Xia Z."/>
            <person name="Xiao L."/>
            <person name="Anderson O.D."/>
            <person name="Ouyang S."/>
            <person name="Liang Y."/>
            <person name="Zimin A.V."/>
            <person name="Pertea G."/>
            <person name="Qi P."/>
            <person name="Bennetzen J.L."/>
            <person name="Dai X."/>
            <person name="Dawson M.W."/>
            <person name="Muller H.G."/>
            <person name="Kugler K."/>
            <person name="Rivarola-Duarte L."/>
            <person name="Spannagl M."/>
            <person name="Mayer K.F.X."/>
            <person name="Lu F.H."/>
            <person name="Bevan M.W."/>
            <person name="Leroy P."/>
            <person name="Li P."/>
            <person name="You F.M."/>
            <person name="Sun Q."/>
            <person name="Liu Z."/>
            <person name="Lyons E."/>
            <person name="Wicker T."/>
            <person name="Salzberg S.L."/>
            <person name="Devos K.M."/>
            <person name="Dvorak J."/>
        </authorList>
    </citation>
    <scope>NUCLEOTIDE SEQUENCE [LARGE SCALE GENOMIC DNA]</scope>
    <source>
        <strain evidence="10">cv. AL8/78</strain>
    </source>
</reference>
<keyword evidence="5 8" id="KW-1133">Transmembrane helix</keyword>
<dbReference type="Gramene" id="AET2Gv20981700.13">
    <property type="protein sequence ID" value="AET2Gv20981700.13"/>
    <property type="gene ID" value="AET2Gv20981700"/>
</dbReference>
<keyword evidence="6" id="KW-0406">Ion transport</keyword>
<evidence type="ECO:0000256" key="5">
    <source>
        <dbReference type="ARBA" id="ARBA00022989"/>
    </source>
</evidence>
<evidence type="ECO:0000313" key="11">
    <source>
        <dbReference type="Proteomes" id="UP000015105"/>
    </source>
</evidence>
<dbReference type="EnsemblPlants" id="AET2Gv20981700.13">
    <property type="protein sequence ID" value="AET2Gv20981700.13"/>
    <property type="gene ID" value="AET2Gv20981700"/>
</dbReference>
<dbReference type="Proteomes" id="UP000015105">
    <property type="component" value="Chromosome 2D"/>
</dbReference>
<reference evidence="11" key="2">
    <citation type="journal article" date="2017" name="Nat. Plants">
        <title>The Aegilops tauschii genome reveals multiple impacts of transposons.</title>
        <authorList>
            <person name="Zhao G."/>
            <person name="Zou C."/>
            <person name="Li K."/>
            <person name="Wang K."/>
            <person name="Li T."/>
            <person name="Gao L."/>
            <person name="Zhang X."/>
            <person name="Wang H."/>
            <person name="Yang Z."/>
            <person name="Liu X."/>
            <person name="Jiang W."/>
            <person name="Mao L."/>
            <person name="Kong X."/>
            <person name="Jiao Y."/>
            <person name="Jia J."/>
        </authorList>
    </citation>
    <scope>NUCLEOTIDE SEQUENCE [LARGE SCALE GENOMIC DNA]</scope>
    <source>
        <strain evidence="11">cv. AL8/78</strain>
    </source>
</reference>
<dbReference type="PANTHER" id="PTHR31503">
    <property type="entry name" value="VACUOLAR CALCIUM ION TRANSPORTER"/>
    <property type="match status" value="1"/>
</dbReference>
<feature type="transmembrane region" description="Helical" evidence="8">
    <location>
        <begin position="14"/>
        <end position="33"/>
    </location>
</feature>
<keyword evidence="2" id="KW-0813">Transport</keyword>
<dbReference type="Gene3D" id="1.20.1420.30">
    <property type="entry name" value="NCX, central ion-binding region"/>
    <property type="match status" value="1"/>
</dbReference>
<dbReference type="Pfam" id="PF01699">
    <property type="entry name" value="Na_Ca_ex"/>
    <property type="match status" value="1"/>
</dbReference>
<dbReference type="GO" id="GO:0015369">
    <property type="term" value="F:calcium:proton antiporter activity"/>
    <property type="evidence" value="ECO:0007669"/>
    <property type="project" value="TreeGrafter"/>
</dbReference>
<accession>A0A453CVY3</accession>
<dbReference type="PANTHER" id="PTHR31503:SF37">
    <property type="entry name" value="VACUOLAR CATION_PROTON EXCHANGER 1B"/>
    <property type="match status" value="1"/>
</dbReference>
<evidence type="ECO:0000256" key="3">
    <source>
        <dbReference type="ARBA" id="ARBA00022449"/>
    </source>
</evidence>
<reference evidence="10" key="5">
    <citation type="journal article" date="2021" name="G3 (Bethesda)">
        <title>Aegilops tauschii genome assembly Aet v5.0 features greater sequence contiguity and improved annotation.</title>
        <authorList>
            <person name="Wang L."/>
            <person name="Zhu T."/>
            <person name="Rodriguez J.C."/>
            <person name="Deal K.R."/>
            <person name="Dubcovsky J."/>
            <person name="McGuire P.E."/>
            <person name="Lux T."/>
            <person name="Spannagl M."/>
            <person name="Mayer K.F.X."/>
            <person name="Baldrich P."/>
            <person name="Meyers B.C."/>
            <person name="Huo N."/>
            <person name="Gu Y.Q."/>
            <person name="Zhou H."/>
            <person name="Devos K.M."/>
            <person name="Bennetzen J.L."/>
            <person name="Unver T."/>
            <person name="Budak H."/>
            <person name="Gulick P.J."/>
            <person name="Galiba G."/>
            <person name="Kalapos B."/>
            <person name="Nelson D.R."/>
            <person name="Li P."/>
            <person name="You F.M."/>
            <person name="Luo M.C."/>
            <person name="Dvorak J."/>
        </authorList>
    </citation>
    <scope>NUCLEOTIDE SEQUENCE [LARGE SCALE GENOMIC DNA]</scope>
    <source>
        <strain evidence="10">cv. AL8/78</strain>
    </source>
</reference>
<sequence length="98" mass="10368">MVSEDEAVLGFTSAMVWLAVMTVITALLSEYVVSTIEAASESWELSVSFISIILIPIVGNAAEHAGAIIFAFKNKLDITLGVSLGSATQISMFVVCIN</sequence>
<keyword evidence="4 8" id="KW-0812">Transmembrane</keyword>
<name>A0A453CVY3_AEGTS</name>
<dbReference type="InterPro" id="IPR004837">
    <property type="entry name" value="NaCa_Exmemb"/>
</dbReference>
<evidence type="ECO:0000256" key="6">
    <source>
        <dbReference type="ARBA" id="ARBA00023065"/>
    </source>
</evidence>
<evidence type="ECO:0000256" key="4">
    <source>
        <dbReference type="ARBA" id="ARBA00022692"/>
    </source>
</evidence>
<evidence type="ECO:0000256" key="8">
    <source>
        <dbReference type="SAM" id="Phobius"/>
    </source>
</evidence>
<dbReference type="AlphaFoldDB" id="A0A453CVY3"/>
<feature type="domain" description="Sodium/calcium exchanger membrane region" evidence="9">
    <location>
        <begin position="14"/>
        <end position="95"/>
    </location>
</feature>
<keyword evidence="7 8" id="KW-0472">Membrane</keyword>
<evidence type="ECO:0000256" key="7">
    <source>
        <dbReference type="ARBA" id="ARBA00023136"/>
    </source>
</evidence>
<evidence type="ECO:0000259" key="9">
    <source>
        <dbReference type="Pfam" id="PF01699"/>
    </source>
</evidence>
<dbReference type="GO" id="GO:0006874">
    <property type="term" value="P:intracellular calcium ion homeostasis"/>
    <property type="evidence" value="ECO:0007669"/>
    <property type="project" value="TreeGrafter"/>
</dbReference>
<evidence type="ECO:0000313" key="10">
    <source>
        <dbReference type="EnsemblPlants" id="AET2Gv20981700.13"/>
    </source>
</evidence>
<keyword evidence="11" id="KW-1185">Reference proteome</keyword>
<proteinExistence type="predicted"/>
<protein>
    <recommendedName>
        <fullName evidence="9">Sodium/calcium exchanger membrane region domain-containing protein</fullName>
    </recommendedName>
</protein>
<feature type="transmembrane region" description="Helical" evidence="8">
    <location>
        <begin position="45"/>
        <end position="72"/>
    </location>
</feature>
<dbReference type="GO" id="GO:0009705">
    <property type="term" value="C:plant-type vacuole membrane"/>
    <property type="evidence" value="ECO:0007669"/>
    <property type="project" value="TreeGrafter"/>
</dbReference>
<reference evidence="10" key="4">
    <citation type="submission" date="2019-03" db="UniProtKB">
        <authorList>
            <consortium name="EnsemblPlants"/>
        </authorList>
    </citation>
    <scope>IDENTIFICATION</scope>
</reference>